<dbReference type="Proteomes" id="UP000031666">
    <property type="component" value="Unassembled WGS sequence"/>
</dbReference>
<evidence type="ECO:0000313" key="1">
    <source>
        <dbReference type="EMBL" id="GAM77995.1"/>
    </source>
</evidence>
<dbReference type="EMBL" id="BBSC01000011">
    <property type="protein sequence ID" value="GAM77995.1"/>
    <property type="molecule type" value="Genomic_DNA"/>
</dbReference>
<dbReference type="STRING" id="1481914.JCM19241_723"/>
<reference evidence="1 2" key="2">
    <citation type="submission" date="2015-01" db="EMBL/GenBank/DDBJ databases">
        <authorList>
            <consortium name="NBRP consortium"/>
            <person name="Sawabe T."/>
            <person name="Meirelles P."/>
            <person name="Feng G."/>
            <person name="Sayaka M."/>
            <person name="Hattori M."/>
            <person name="Ohkuma M."/>
        </authorList>
    </citation>
    <scope>NUCLEOTIDE SEQUENCE [LARGE SCALE GENOMIC DNA]</scope>
    <source>
        <strain evidence="2">JCM 19241</strain>
    </source>
</reference>
<proteinExistence type="predicted"/>
<protein>
    <submittedName>
        <fullName evidence="1">Uncharacterized protein</fullName>
    </submittedName>
</protein>
<evidence type="ECO:0000313" key="2">
    <source>
        <dbReference type="Proteomes" id="UP000031666"/>
    </source>
</evidence>
<sequence>MAAFENNTLITPFSSIAAMSDTKNLDDVAAELGLTVEELTSDYVASNDSKVHLYARTLASQLAYQSTDDQSENLMVVAKKTKELVEKIESEQGTDFDFSTITVDVEVDSEGNVSVDEVPRVSTLSDFLEIKKDDVAQPIYLASLNPSWFAEEDIMGLTFDDGIGADIDDPSDTWTYEIDGLSLTVEGEEFNEFIYVSNNIALGVDLEMQDLGLFGQTALDESGQFSSGELEGKTLFMVADDSTNKTPDPIFVKLSFGESDVTIYEDDSSFSVSYEIDGSGALNINLKDHNPNDNNMQMYKSIENQHLLVGFDTATQAFVLNFYDEAFAKKIYQDWQALAD</sequence>
<reference evidence="1 2" key="1">
    <citation type="submission" date="2015-01" db="EMBL/GenBank/DDBJ databases">
        <title>Vibrio sp. C94 JCM 19241 whole genome shotgun sequence.</title>
        <authorList>
            <person name="Sawabe T."/>
            <person name="Meirelles P."/>
            <person name="Feng G."/>
            <person name="Sayaka M."/>
            <person name="Hattori M."/>
            <person name="Ohkuma M."/>
        </authorList>
    </citation>
    <scope>NUCLEOTIDE SEQUENCE [LARGE SCALE GENOMIC DNA]</scope>
    <source>
        <strain evidence="2">JCM 19241</strain>
    </source>
</reference>
<comment type="caution">
    <text evidence="1">The sequence shown here is derived from an EMBL/GenBank/DDBJ whole genome shotgun (WGS) entry which is preliminary data.</text>
</comment>
<name>A0A0B8QEB9_9VIBR</name>
<accession>A0A0B8QEB9</accession>
<dbReference type="AlphaFoldDB" id="A0A0B8QEB9"/>
<organism evidence="1 2">
    <name type="scientific">Vibrio ishigakensis</name>
    <dbReference type="NCBI Taxonomy" id="1481914"/>
    <lineage>
        <taxon>Bacteria</taxon>
        <taxon>Pseudomonadati</taxon>
        <taxon>Pseudomonadota</taxon>
        <taxon>Gammaproteobacteria</taxon>
        <taxon>Vibrionales</taxon>
        <taxon>Vibrionaceae</taxon>
        <taxon>Vibrio</taxon>
    </lineage>
</organism>
<gene>
    <name evidence="1" type="ORF">JCM19241_723</name>
</gene>